<dbReference type="InterPro" id="IPR028098">
    <property type="entry name" value="Glyco_trans_4-like_N"/>
</dbReference>
<dbReference type="EMBL" id="CAFBNL010000021">
    <property type="protein sequence ID" value="CAB4948751.1"/>
    <property type="molecule type" value="Genomic_DNA"/>
</dbReference>
<proteinExistence type="predicted"/>
<dbReference type="PANTHER" id="PTHR45947:SF3">
    <property type="entry name" value="SULFOQUINOVOSYL TRANSFERASE SQD2"/>
    <property type="match status" value="1"/>
</dbReference>
<feature type="domain" description="Glycosyl transferase family 1" evidence="1">
    <location>
        <begin position="182"/>
        <end position="353"/>
    </location>
</feature>
<dbReference type="GO" id="GO:0016758">
    <property type="term" value="F:hexosyltransferase activity"/>
    <property type="evidence" value="ECO:0007669"/>
    <property type="project" value="TreeGrafter"/>
</dbReference>
<dbReference type="PANTHER" id="PTHR45947">
    <property type="entry name" value="SULFOQUINOVOSYL TRANSFERASE SQD2"/>
    <property type="match status" value="1"/>
</dbReference>
<dbReference type="CDD" id="cd03801">
    <property type="entry name" value="GT4_PimA-like"/>
    <property type="match status" value="1"/>
</dbReference>
<dbReference type="InterPro" id="IPR050194">
    <property type="entry name" value="Glycosyltransferase_grp1"/>
</dbReference>
<feature type="domain" description="Glycosyltransferase subfamily 4-like N-terminal" evidence="2">
    <location>
        <begin position="14"/>
        <end position="168"/>
    </location>
</feature>
<protein>
    <submittedName>
        <fullName evidence="3">Unannotated protein</fullName>
    </submittedName>
</protein>
<reference evidence="3" key="1">
    <citation type="submission" date="2020-05" db="EMBL/GenBank/DDBJ databases">
        <authorList>
            <person name="Chiriac C."/>
            <person name="Salcher M."/>
            <person name="Ghai R."/>
            <person name="Kavagutti S V."/>
        </authorList>
    </citation>
    <scope>NUCLEOTIDE SEQUENCE</scope>
</reference>
<evidence type="ECO:0000313" key="3">
    <source>
        <dbReference type="EMBL" id="CAB4948751.1"/>
    </source>
</evidence>
<evidence type="ECO:0000259" key="1">
    <source>
        <dbReference type="Pfam" id="PF00534"/>
    </source>
</evidence>
<dbReference type="Pfam" id="PF13439">
    <property type="entry name" value="Glyco_transf_4"/>
    <property type="match status" value="1"/>
</dbReference>
<evidence type="ECO:0000259" key="2">
    <source>
        <dbReference type="Pfam" id="PF13439"/>
    </source>
</evidence>
<organism evidence="3">
    <name type="scientific">freshwater metagenome</name>
    <dbReference type="NCBI Taxonomy" id="449393"/>
    <lineage>
        <taxon>unclassified sequences</taxon>
        <taxon>metagenomes</taxon>
        <taxon>ecological metagenomes</taxon>
    </lineage>
</organism>
<dbReference type="InterPro" id="IPR001296">
    <property type="entry name" value="Glyco_trans_1"/>
</dbReference>
<accession>A0A6J7K127</accession>
<sequence length="387" mass="41355">MGSLLVTNDFPPKVGGIQSYLHELWLRLPSDETTVLTTPYVGASDFDAQQPFRVERIREQVMLPTSSLASRIESLAKDVSADVIFLDPALPLGSLGRRLKSAPHIVIAHGAEITVPRRMPGTHRMLGRVLRDARGVVAAGEYPARECVSAAGRDLDGLVVPPGVDVDRFRPVADAAERAAGRVSLGLDPDRPLVVAVSRLVPRKGFDVLIEAIAGLDPSVVLAIAGAGRDAERLRKIAAKHDLLRSGRVKFLGRVPNDELLTLYRVGDVFAAPCRDRWGGLEAEGFGIVFLEAAASGVPSIAGRSGGSHEAVIDSETGYVVDPHDVVEIRKRIGDLLGDDSLRSAMGESARRWATEECSYDARVVPLSRLASGDLSGLAPLPSKLAP</sequence>
<dbReference type="AlphaFoldDB" id="A0A6J7K127"/>
<dbReference type="SUPFAM" id="SSF53756">
    <property type="entry name" value="UDP-Glycosyltransferase/glycogen phosphorylase"/>
    <property type="match status" value="1"/>
</dbReference>
<dbReference type="Gene3D" id="3.40.50.2000">
    <property type="entry name" value="Glycogen Phosphorylase B"/>
    <property type="match status" value="2"/>
</dbReference>
<gene>
    <name evidence="3" type="ORF">UFOPK3789_00546</name>
</gene>
<dbReference type="Pfam" id="PF00534">
    <property type="entry name" value="Glycos_transf_1"/>
    <property type="match status" value="1"/>
</dbReference>
<name>A0A6J7K127_9ZZZZ</name>